<proteinExistence type="predicted"/>
<name>A0A926DKU7_9FIRM</name>
<keyword evidence="2" id="KW-1185">Reference proteome</keyword>
<dbReference type="Proteomes" id="UP000611762">
    <property type="component" value="Unassembled WGS sequence"/>
</dbReference>
<dbReference type="SUPFAM" id="SSF88697">
    <property type="entry name" value="PUA domain-like"/>
    <property type="match status" value="1"/>
</dbReference>
<dbReference type="AlphaFoldDB" id="A0A926DKU7"/>
<dbReference type="RefSeq" id="WP_249311936.1">
    <property type="nucleotide sequence ID" value="NZ_JACRSU010000002.1"/>
</dbReference>
<comment type="caution">
    <text evidence="1">The sequence shown here is derived from an EMBL/GenBank/DDBJ whole genome shotgun (WGS) entry which is preliminary data.</text>
</comment>
<protein>
    <recommendedName>
        <fullName evidence="3">ASCH domain-containing protein</fullName>
    </recommendedName>
</protein>
<evidence type="ECO:0008006" key="3">
    <source>
        <dbReference type="Google" id="ProtNLM"/>
    </source>
</evidence>
<sequence length="208" mass="23607">MKSVLISIKPKYCELIANGSKTIEVRKTRPKIETPFKCYIYCTHSGVTAKERDRNIYTDFSGKVIGEFACGGITKLHNIATDKWDYLSGDAHENEKKLCTLGALLTESEVHSYACGKFLCAWHISNLVIYDKPKELSDFNMIDKTAVKACKYRERCYNNPNYTNGALLLGGYACTKKAEMDWCRECKIKPLTRPPQSWCYVEGATNNE</sequence>
<reference evidence="1" key="1">
    <citation type="submission" date="2020-08" db="EMBL/GenBank/DDBJ databases">
        <title>Genome public.</title>
        <authorList>
            <person name="Liu C."/>
            <person name="Sun Q."/>
        </authorList>
    </citation>
    <scope>NUCLEOTIDE SEQUENCE</scope>
    <source>
        <strain evidence="1">H8</strain>
    </source>
</reference>
<dbReference type="EMBL" id="JACRSU010000002">
    <property type="protein sequence ID" value="MBC8540788.1"/>
    <property type="molecule type" value="Genomic_DNA"/>
</dbReference>
<gene>
    <name evidence="1" type="ORF">H8698_07340</name>
</gene>
<dbReference type="InterPro" id="IPR015947">
    <property type="entry name" value="PUA-like_sf"/>
</dbReference>
<accession>A0A926DKU7</accession>
<organism evidence="1 2">
    <name type="scientific">Congzhengia minquanensis</name>
    <dbReference type="NCBI Taxonomy" id="2763657"/>
    <lineage>
        <taxon>Bacteria</taxon>
        <taxon>Bacillati</taxon>
        <taxon>Bacillota</taxon>
        <taxon>Clostridia</taxon>
        <taxon>Eubacteriales</taxon>
        <taxon>Oscillospiraceae</taxon>
        <taxon>Congzhengia</taxon>
    </lineage>
</organism>
<dbReference type="Gene3D" id="2.30.130.30">
    <property type="entry name" value="Hypothetical protein"/>
    <property type="match status" value="1"/>
</dbReference>
<evidence type="ECO:0000313" key="2">
    <source>
        <dbReference type="Proteomes" id="UP000611762"/>
    </source>
</evidence>
<evidence type="ECO:0000313" key="1">
    <source>
        <dbReference type="EMBL" id="MBC8540788.1"/>
    </source>
</evidence>